<dbReference type="EMBL" id="VSSQ01093079">
    <property type="protein sequence ID" value="MPN38075.1"/>
    <property type="molecule type" value="Genomic_DNA"/>
</dbReference>
<proteinExistence type="predicted"/>
<sequence>MALGASEIEMDVRETADGELVVCHDDSVDRISNGTGQISEMTFFQLRSLDFGSRHGIHFAGLKIPSLEEVMKTFAGKVVINLHVKSVEGKAFPLNIMQRIVELIYKYGFEKRLYFMAEGDVMQTALAVAPEIQRCMAAGSTPWEIVENALRWQCSKVQLFKPNFNEGMIRKAHENGIRCNVFYSDDPVEARNMLAMGIDTILTNDYLAIANATGCR</sequence>
<dbReference type="GO" id="GO:0008889">
    <property type="term" value="F:glycerophosphodiester phosphodiesterase activity"/>
    <property type="evidence" value="ECO:0007669"/>
    <property type="project" value="UniProtKB-EC"/>
</dbReference>
<dbReference type="InterPro" id="IPR030395">
    <property type="entry name" value="GP_PDE_dom"/>
</dbReference>
<dbReference type="InterPro" id="IPR017946">
    <property type="entry name" value="PLC-like_Pdiesterase_TIM-brl"/>
</dbReference>
<dbReference type="PROSITE" id="PS51704">
    <property type="entry name" value="GP_PDE"/>
    <property type="match status" value="1"/>
</dbReference>
<dbReference type="PANTHER" id="PTHR46211">
    <property type="entry name" value="GLYCEROPHOSPHORYL DIESTER PHOSPHODIESTERASE"/>
    <property type="match status" value="1"/>
</dbReference>
<dbReference type="SUPFAM" id="SSF51695">
    <property type="entry name" value="PLC-like phosphodiesterases"/>
    <property type="match status" value="1"/>
</dbReference>
<comment type="caution">
    <text evidence="2">The sequence shown here is derived from an EMBL/GenBank/DDBJ whole genome shotgun (WGS) entry which is preliminary data.</text>
</comment>
<organism evidence="2">
    <name type="scientific">bioreactor metagenome</name>
    <dbReference type="NCBI Taxonomy" id="1076179"/>
    <lineage>
        <taxon>unclassified sequences</taxon>
        <taxon>metagenomes</taxon>
        <taxon>ecological metagenomes</taxon>
    </lineage>
</organism>
<accession>A0A645HGA5</accession>
<evidence type="ECO:0000313" key="2">
    <source>
        <dbReference type="EMBL" id="MPN38075.1"/>
    </source>
</evidence>
<feature type="domain" description="GP-PDE" evidence="1">
    <location>
        <begin position="1"/>
        <end position="213"/>
    </location>
</feature>
<keyword evidence="2" id="KW-0378">Hydrolase</keyword>
<dbReference type="PANTHER" id="PTHR46211:SF14">
    <property type="entry name" value="GLYCEROPHOSPHODIESTER PHOSPHODIESTERASE"/>
    <property type="match status" value="1"/>
</dbReference>
<dbReference type="Gene3D" id="3.20.20.190">
    <property type="entry name" value="Phosphatidylinositol (PI) phosphodiesterase"/>
    <property type="match status" value="1"/>
</dbReference>
<reference evidence="2" key="1">
    <citation type="submission" date="2019-08" db="EMBL/GenBank/DDBJ databases">
        <authorList>
            <person name="Kucharzyk K."/>
            <person name="Murdoch R.W."/>
            <person name="Higgins S."/>
            <person name="Loffler F."/>
        </authorList>
    </citation>
    <scope>NUCLEOTIDE SEQUENCE</scope>
</reference>
<dbReference type="Pfam" id="PF03009">
    <property type="entry name" value="GDPD"/>
    <property type="match status" value="1"/>
</dbReference>
<dbReference type="GO" id="GO:0006629">
    <property type="term" value="P:lipid metabolic process"/>
    <property type="evidence" value="ECO:0007669"/>
    <property type="project" value="InterPro"/>
</dbReference>
<gene>
    <name evidence="2" type="primary">ugpQ_6</name>
    <name evidence="2" type="ORF">SDC9_185598</name>
</gene>
<evidence type="ECO:0000259" key="1">
    <source>
        <dbReference type="PROSITE" id="PS51704"/>
    </source>
</evidence>
<protein>
    <submittedName>
        <fullName evidence="2">Glycerophosphodiester phosphodiesterase, cytoplasmic</fullName>
        <ecNumber evidence="2">3.1.4.46</ecNumber>
    </submittedName>
</protein>
<dbReference type="AlphaFoldDB" id="A0A645HGA5"/>
<dbReference type="EC" id="3.1.4.46" evidence="2"/>
<name>A0A645HGA5_9ZZZZ</name>